<protein>
    <recommendedName>
        <fullName evidence="3">N-acetyltransferase domain-containing protein</fullName>
    </recommendedName>
</protein>
<reference evidence="4 5" key="1">
    <citation type="submission" date="2013-04" db="EMBL/GenBank/DDBJ databases">
        <title>The Genome Sequence of Propionimicrobium lymphophilum ACS-093-V-SCH5.</title>
        <authorList>
            <consortium name="The Broad Institute Genomics Platform"/>
            <person name="Earl A."/>
            <person name="Ward D."/>
            <person name="Feldgarden M."/>
            <person name="Gevers D."/>
            <person name="Saerens B."/>
            <person name="Vaneechoutte M."/>
            <person name="Walker B."/>
            <person name="Young S."/>
            <person name="Zeng Q."/>
            <person name="Gargeya S."/>
            <person name="Fitzgerald M."/>
            <person name="Haas B."/>
            <person name="Abouelleil A."/>
            <person name="Allen A.W."/>
            <person name="Alvarado L."/>
            <person name="Arachchi H.M."/>
            <person name="Berlin A.M."/>
            <person name="Chapman S.B."/>
            <person name="Gainer-Dewar J."/>
            <person name="Goldberg J."/>
            <person name="Griggs A."/>
            <person name="Gujja S."/>
            <person name="Hansen M."/>
            <person name="Howarth C."/>
            <person name="Imamovic A."/>
            <person name="Ireland A."/>
            <person name="Larimer J."/>
            <person name="McCowan C."/>
            <person name="Murphy C."/>
            <person name="Pearson M."/>
            <person name="Poon T.W."/>
            <person name="Priest M."/>
            <person name="Roberts A."/>
            <person name="Saif S."/>
            <person name="Shea T."/>
            <person name="Sisk P."/>
            <person name="Sykes S."/>
            <person name="Wortman J."/>
            <person name="Nusbaum C."/>
            <person name="Birren B."/>
        </authorList>
    </citation>
    <scope>NUCLEOTIDE SEQUENCE [LARGE SCALE GENOMIC DNA]</scope>
    <source>
        <strain evidence="4 5">ACS-093-V-SCH5</strain>
    </source>
</reference>
<dbReference type="AlphaFoldDB" id="S2WK35"/>
<dbReference type="OrthoDB" id="143110at2"/>
<dbReference type="Proteomes" id="UP000014417">
    <property type="component" value="Unassembled WGS sequence"/>
</dbReference>
<dbReference type="Gene3D" id="3.40.630.30">
    <property type="match status" value="1"/>
</dbReference>
<dbReference type="HOGENOM" id="CLU_013985_18_0_11"/>
<evidence type="ECO:0000256" key="1">
    <source>
        <dbReference type="ARBA" id="ARBA00022679"/>
    </source>
</evidence>
<evidence type="ECO:0000256" key="2">
    <source>
        <dbReference type="ARBA" id="ARBA00023315"/>
    </source>
</evidence>
<dbReference type="PANTHER" id="PTHR43877:SF2">
    <property type="entry name" value="AMINOALKYLPHOSPHONATE N-ACETYLTRANSFERASE-RELATED"/>
    <property type="match status" value="1"/>
</dbReference>
<dbReference type="EMBL" id="AGZR01000005">
    <property type="protein sequence ID" value="EPD33042.1"/>
    <property type="molecule type" value="Genomic_DNA"/>
</dbReference>
<keyword evidence="2" id="KW-0012">Acyltransferase</keyword>
<accession>S2WK35</accession>
<dbReference type="PANTHER" id="PTHR43877">
    <property type="entry name" value="AMINOALKYLPHOSPHONATE N-ACETYLTRANSFERASE-RELATED-RELATED"/>
    <property type="match status" value="1"/>
</dbReference>
<dbReference type="PROSITE" id="PS51186">
    <property type="entry name" value="GNAT"/>
    <property type="match status" value="1"/>
</dbReference>
<evidence type="ECO:0000259" key="3">
    <source>
        <dbReference type="PROSITE" id="PS51186"/>
    </source>
</evidence>
<dbReference type="STRING" id="883161.HMPREF9306_00571"/>
<proteinExistence type="predicted"/>
<keyword evidence="1" id="KW-0808">Transferase</keyword>
<dbReference type="InterPro" id="IPR016181">
    <property type="entry name" value="Acyl_CoA_acyltransferase"/>
</dbReference>
<dbReference type="InterPro" id="IPR050832">
    <property type="entry name" value="Bact_Acetyltransf"/>
</dbReference>
<comment type="caution">
    <text evidence="4">The sequence shown here is derived from an EMBL/GenBank/DDBJ whole genome shotgun (WGS) entry which is preliminary data.</text>
</comment>
<dbReference type="Pfam" id="PF00583">
    <property type="entry name" value="Acetyltransf_1"/>
    <property type="match status" value="1"/>
</dbReference>
<dbReference type="SUPFAM" id="SSF55729">
    <property type="entry name" value="Acyl-CoA N-acyltransferases (Nat)"/>
    <property type="match status" value="1"/>
</dbReference>
<dbReference type="RefSeq" id="WP_016455417.1">
    <property type="nucleotide sequence ID" value="NZ_KE150269.1"/>
</dbReference>
<evidence type="ECO:0000313" key="4">
    <source>
        <dbReference type="EMBL" id="EPD33042.1"/>
    </source>
</evidence>
<dbReference type="GO" id="GO:0016747">
    <property type="term" value="F:acyltransferase activity, transferring groups other than amino-acyl groups"/>
    <property type="evidence" value="ECO:0007669"/>
    <property type="project" value="InterPro"/>
</dbReference>
<dbReference type="InterPro" id="IPR000182">
    <property type="entry name" value="GNAT_dom"/>
</dbReference>
<dbReference type="CDD" id="cd04301">
    <property type="entry name" value="NAT_SF"/>
    <property type="match status" value="1"/>
</dbReference>
<sequence length="179" mass="19876">MSAADESSIRLAKPSDAKRVSEFAKSTFPLACPDFAVAEDIQAYIDANLRVADFEKYLTDPDTFVIVAEDDEITGYILMWFGEVAKPDPSFGVKANKPAYISKCYVAKHLHRSGLAARIIERAKEEARARGADVLWLNTSQHNHRAGKFYAKNGFDNIGVKTFQLGAMTDDDFVFACKL</sequence>
<evidence type="ECO:0000313" key="5">
    <source>
        <dbReference type="Proteomes" id="UP000014417"/>
    </source>
</evidence>
<organism evidence="4 5">
    <name type="scientific">Propionimicrobium lymphophilum ACS-093-V-SCH5</name>
    <dbReference type="NCBI Taxonomy" id="883161"/>
    <lineage>
        <taxon>Bacteria</taxon>
        <taxon>Bacillati</taxon>
        <taxon>Actinomycetota</taxon>
        <taxon>Actinomycetes</taxon>
        <taxon>Propionibacteriales</taxon>
        <taxon>Propionibacteriaceae</taxon>
        <taxon>Propionimicrobium</taxon>
    </lineage>
</organism>
<feature type="domain" description="N-acetyltransferase" evidence="3">
    <location>
        <begin position="7"/>
        <end position="179"/>
    </location>
</feature>
<keyword evidence="5" id="KW-1185">Reference proteome</keyword>
<name>S2WK35_9ACTN</name>
<gene>
    <name evidence="4" type="ORF">HMPREF9306_00571</name>
</gene>